<dbReference type="PANTHER" id="PTHR39087:SF2">
    <property type="entry name" value="UPF0104 MEMBRANE PROTEIN MJ1595"/>
    <property type="match status" value="1"/>
</dbReference>
<feature type="transmembrane region" description="Helical" evidence="6">
    <location>
        <begin position="219"/>
        <end position="243"/>
    </location>
</feature>
<feature type="transmembrane region" description="Helical" evidence="6">
    <location>
        <begin position="42"/>
        <end position="59"/>
    </location>
</feature>
<keyword evidence="8" id="KW-1185">Reference proteome</keyword>
<feature type="transmembrane region" description="Helical" evidence="6">
    <location>
        <begin position="300"/>
        <end position="327"/>
    </location>
</feature>
<evidence type="ECO:0000256" key="2">
    <source>
        <dbReference type="ARBA" id="ARBA00022475"/>
    </source>
</evidence>
<dbReference type="GO" id="GO:0005886">
    <property type="term" value="C:plasma membrane"/>
    <property type="evidence" value="ECO:0007669"/>
    <property type="project" value="UniProtKB-SubCell"/>
</dbReference>
<keyword evidence="5 6" id="KW-0472">Membrane</keyword>
<sequence length="339" mass="38608">MKKNIINIIKFLVFFSISSFLFWYVYRGQNINELLFTLKNEVNYYWILLSLFFGLLSHISRTIRWNMLIESLGKKPRTINTFLAVMVGYFANLALPRMGEISRCGLVSKYENISFSKLVGTVVLERVLDIIMLFIFLLIALSTQFSVISHFFSNNPEVSSKLSNVFASATTLYVIGAISLIIWILRKKFKNTNLFKKLDLTFSNFMAGFRAIKELDNKWYFVFHTIFIWIMYYLMTYICFFSFGFTSHLPAIAGLTVLVMGSFGMIAPVQGGIGAWHFMVIGTLLVYLPGVANIETMSKSFALVVHGAQTAMIIILGSLSVIALPIANRKQKKLIKSKI</sequence>
<dbReference type="AlphaFoldDB" id="A0A1Y1CHZ3"/>
<reference evidence="8" key="2">
    <citation type="journal article" date="2020" name="Antonie Van Leeuwenhoek">
        <title>Labilibaculum antarcticum sp. nov., a novel facultative anaerobic, psychrotorelant bacterium isolated from marine sediment of Antarctica.</title>
        <authorList>
            <person name="Watanabe M."/>
            <person name="Kojima H."/>
            <person name="Fukui M."/>
        </authorList>
    </citation>
    <scope>NUCLEOTIDE SEQUENCE [LARGE SCALE GENOMIC DNA]</scope>
    <source>
        <strain evidence="8">SPP2</strain>
    </source>
</reference>
<evidence type="ECO:0008006" key="9">
    <source>
        <dbReference type="Google" id="ProtNLM"/>
    </source>
</evidence>
<dbReference type="PANTHER" id="PTHR39087">
    <property type="entry name" value="UPF0104 MEMBRANE PROTEIN MJ1595"/>
    <property type="match status" value="1"/>
</dbReference>
<feature type="transmembrane region" description="Helical" evidence="6">
    <location>
        <begin position="276"/>
        <end position="294"/>
    </location>
</feature>
<accession>A0A1Y1CHZ3</accession>
<evidence type="ECO:0000313" key="8">
    <source>
        <dbReference type="Proteomes" id="UP000218267"/>
    </source>
</evidence>
<feature type="transmembrane region" description="Helical" evidence="6">
    <location>
        <begin position="165"/>
        <end position="185"/>
    </location>
</feature>
<feature type="transmembrane region" description="Helical" evidence="6">
    <location>
        <begin position="130"/>
        <end position="153"/>
    </location>
</feature>
<evidence type="ECO:0000256" key="3">
    <source>
        <dbReference type="ARBA" id="ARBA00022692"/>
    </source>
</evidence>
<comment type="subcellular location">
    <subcellularLocation>
        <location evidence="1">Cell membrane</location>
        <topology evidence="1">Multi-pass membrane protein</topology>
    </subcellularLocation>
</comment>
<evidence type="ECO:0000256" key="4">
    <source>
        <dbReference type="ARBA" id="ARBA00022989"/>
    </source>
</evidence>
<keyword evidence="4 6" id="KW-1133">Transmembrane helix</keyword>
<feature type="transmembrane region" description="Helical" evidence="6">
    <location>
        <begin position="7"/>
        <end position="26"/>
    </location>
</feature>
<keyword evidence="2" id="KW-1003">Cell membrane</keyword>
<name>A0A1Y1CHZ3_9BACT</name>
<evidence type="ECO:0000256" key="5">
    <source>
        <dbReference type="ARBA" id="ARBA00023136"/>
    </source>
</evidence>
<evidence type="ECO:0000313" key="7">
    <source>
        <dbReference type="EMBL" id="BAX79703.1"/>
    </source>
</evidence>
<feature type="transmembrane region" description="Helical" evidence="6">
    <location>
        <begin position="249"/>
        <end position="269"/>
    </location>
</feature>
<protein>
    <recommendedName>
        <fullName evidence="9">TIGR00374 family protein</fullName>
    </recommendedName>
</protein>
<evidence type="ECO:0000256" key="1">
    <source>
        <dbReference type="ARBA" id="ARBA00004651"/>
    </source>
</evidence>
<reference evidence="7 8" key="1">
    <citation type="journal article" date="2018" name="Mar. Genomics">
        <title>Complete genome sequence of Marinifilaceae bacterium strain SPP2, isolated from the Antarctic marine sediment.</title>
        <authorList>
            <person name="Watanabe M."/>
            <person name="Kojima H."/>
            <person name="Fukui M."/>
        </authorList>
    </citation>
    <scope>NUCLEOTIDE SEQUENCE [LARGE SCALE GENOMIC DNA]</scope>
    <source>
        <strain evidence="7 8">SPP2</strain>
    </source>
</reference>
<evidence type="ECO:0000256" key="6">
    <source>
        <dbReference type="SAM" id="Phobius"/>
    </source>
</evidence>
<dbReference type="Pfam" id="PF03706">
    <property type="entry name" value="LPG_synthase_TM"/>
    <property type="match status" value="1"/>
</dbReference>
<dbReference type="RefSeq" id="WP_096428594.1">
    <property type="nucleotide sequence ID" value="NZ_AP018042.1"/>
</dbReference>
<organism evidence="7 8">
    <name type="scientific">Labilibaculum antarcticum</name>
    <dbReference type="NCBI Taxonomy" id="1717717"/>
    <lineage>
        <taxon>Bacteria</taxon>
        <taxon>Pseudomonadati</taxon>
        <taxon>Bacteroidota</taxon>
        <taxon>Bacteroidia</taxon>
        <taxon>Marinilabiliales</taxon>
        <taxon>Marinifilaceae</taxon>
        <taxon>Labilibaculum</taxon>
    </lineage>
</organism>
<dbReference type="Proteomes" id="UP000218267">
    <property type="component" value="Chromosome"/>
</dbReference>
<dbReference type="KEGG" id="mbas:ALGA_1318"/>
<dbReference type="NCBIfam" id="TIGR00374">
    <property type="entry name" value="flippase-like domain"/>
    <property type="match status" value="1"/>
</dbReference>
<keyword evidence="3 6" id="KW-0812">Transmembrane</keyword>
<dbReference type="EMBL" id="AP018042">
    <property type="protein sequence ID" value="BAX79703.1"/>
    <property type="molecule type" value="Genomic_DNA"/>
</dbReference>
<dbReference type="OrthoDB" id="9812094at2"/>
<gene>
    <name evidence="7" type="ORF">ALGA_1318</name>
</gene>
<dbReference type="InterPro" id="IPR022791">
    <property type="entry name" value="L-PG_synthase/AglD"/>
</dbReference>
<proteinExistence type="predicted"/>